<feature type="domain" description="Response regulatory" evidence="12">
    <location>
        <begin position="591"/>
        <end position="696"/>
    </location>
</feature>
<dbReference type="AlphaFoldDB" id="A0A2U3I361"/>
<dbReference type="GO" id="GO:0005886">
    <property type="term" value="C:plasma membrane"/>
    <property type="evidence" value="ECO:0007669"/>
    <property type="project" value="UniProtKB-SubCell"/>
</dbReference>
<dbReference type="RefSeq" id="WP_106854261.1">
    <property type="nucleotide sequence ID" value="NZ_OGTP01000004.1"/>
</dbReference>
<keyword evidence="8 10" id="KW-0472">Membrane</keyword>
<dbReference type="Gene3D" id="1.10.287.130">
    <property type="match status" value="1"/>
</dbReference>
<evidence type="ECO:0000259" key="12">
    <source>
        <dbReference type="PROSITE" id="PS50110"/>
    </source>
</evidence>
<evidence type="ECO:0000256" key="9">
    <source>
        <dbReference type="PROSITE-ProRule" id="PRU00169"/>
    </source>
</evidence>
<feature type="transmembrane region" description="Helical" evidence="10">
    <location>
        <begin position="85"/>
        <end position="103"/>
    </location>
</feature>
<keyword evidence="13" id="KW-0418">Kinase</keyword>
<sequence>MALPHRQTFLTNLFRGSSGPGANEPTTTSRIRARIAEPVALALLCYLLARPFVHLDSSTLSAIAWPAPAIAIAILWPLPPRRWPNLLLAVFLAIAATGDFSAVTWRSDLGFCVLNVLEVALCAWLGRRYVDKNGEITTTTSLMRFLLLLPLAAIGTTSILGATLASDYGHDGWWQEWRTLLVGNGVAVLVLVPAVLAWRSRGTVDTPGATAGVTAGKLITPRAEPLIALTCSLAVVAILLASAALHVSEQVQRVIVSLLLAATAIYGGLPAAATTVGTAAVFGVGLTLMQFGPYRSENAESAWHLQIDMAGLAILTYFIATAVRERRQLAQRLERGRRMEALGLLAGGVAHDFKNILAAVDGYSEIARGRLPADSPARQPLREVQTASARGYELTEEILLAARRGDRVRETLDLNGIVRESVALARPLCRNGVVIELETAAARLCVAAHGGQLVRAVLNLSSNASLAASSRVTVRIGTDTAMSEALAVGDVPPGAIAWIDVIDDGPGISAEHLPHLFEPFFSARKKGGGNGLGLAIVAGVACEHQGGIAIATGPCGTRFRLVLPLVSSGPAMPVETAPPAGAGAPVARGERIILIDTDAASRERSEDWLAEMGFEPLGYADAHEALDEAVRVEDIDDAHDEPPLIVTDPQSLPPDEASFAARLRERAPGARLIVLPKPIEREALTRAAASALKDLS</sequence>
<dbReference type="InterPro" id="IPR001789">
    <property type="entry name" value="Sig_transdc_resp-reg_receiver"/>
</dbReference>
<feature type="transmembrane region" description="Helical" evidence="10">
    <location>
        <begin position="109"/>
        <end position="130"/>
    </location>
</feature>
<dbReference type="PRINTS" id="PR00344">
    <property type="entry name" value="BCTRLSENSOR"/>
</dbReference>
<accession>A0A2U3I361</accession>
<feature type="domain" description="Histidine kinase" evidence="11">
    <location>
        <begin position="348"/>
        <end position="567"/>
    </location>
</feature>
<dbReference type="SUPFAM" id="SSF52172">
    <property type="entry name" value="CheY-like"/>
    <property type="match status" value="1"/>
</dbReference>
<keyword evidence="4" id="KW-1003">Cell membrane</keyword>
<feature type="modified residue" description="4-aspartylphosphate" evidence="9">
    <location>
        <position position="648"/>
    </location>
</feature>
<evidence type="ECO:0000256" key="8">
    <source>
        <dbReference type="ARBA" id="ARBA00023136"/>
    </source>
</evidence>
<dbReference type="PROSITE" id="PS50109">
    <property type="entry name" value="HIS_KIN"/>
    <property type="match status" value="1"/>
</dbReference>
<dbReference type="OrthoDB" id="9035373at2"/>
<proteinExistence type="predicted"/>
<feature type="transmembrane region" description="Helical" evidence="10">
    <location>
        <begin position="59"/>
        <end position="78"/>
    </location>
</feature>
<dbReference type="InterPro" id="IPR036097">
    <property type="entry name" value="HisK_dim/P_sf"/>
</dbReference>
<dbReference type="SUPFAM" id="SSF55874">
    <property type="entry name" value="ATPase domain of HSP90 chaperone/DNA topoisomerase II/histidine kinase"/>
    <property type="match status" value="1"/>
</dbReference>
<dbReference type="InterPro" id="IPR007895">
    <property type="entry name" value="MASE1"/>
</dbReference>
<dbReference type="InterPro" id="IPR011006">
    <property type="entry name" value="CheY-like_superfamily"/>
</dbReference>
<dbReference type="InterPro" id="IPR004358">
    <property type="entry name" value="Sig_transdc_His_kin-like_C"/>
</dbReference>
<evidence type="ECO:0000256" key="1">
    <source>
        <dbReference type="ARBA" id="ARBA00000085"/>
    </source>
</evidence>
<name>A0A2U3I361_9BURK</name>
<dbReference type="SMART" id="SM00388">
    <property type="entry name" value="HisKA"/>
    <property type="match status" value="1"/>
</dbReference>
<keyword evidence="7 10" id="KW-1133">Transmembrane helix</keyword>
<dbReference type="InterPro" id="IPR003594">
    <property type="entry name" value="HATPase_dom"/>
</dbReference>
<feature type="transmembrane region" description="Helical" evidence="10">
    <location>
        <begin position="35"/>
        <end position="53"/>
    </location>
</feature>
<organism evidence="13 14">
    <name type="scientific">Caballeronia novacaledonica</name>
    <dbReference type="NCBI Taxonomy" id="1544861"/>
    <lineage>
        <taxon>Bacteria</taxon>
        <taxon>Pseudomonadati</taxon>
        <taxon>Pseudomonadota</taxon>
        <taxon>Betaproteobacteria</taxon>
        <taxon>Burkholderiales</taxon>
        <taxon>Burkholderiaceae</taxon>
        <taxon>Caballeronia</taxon>
    </lineage>
</organism>
<dbReference type="EC" id="2.7.13.3" evidence="3"/>
<evidence type="ECO:0000313" key="14">
    <source>
        <dbReference type="Proteomes" id="UP000238169"/>
    </source>
</evidence>
<dbReference type="SMART" id="SM00387">
    <property type="entry name" value="HATPase_c"/>
    <property type="match status" value="1"/>
</dbReference>
<dbReference type="SUPFAM" id="SSF47384">
    <property type="entry name" value="Homodimeric domain of signal transducing histidine kinase"/>
    <property type="match status" value="1"/>
</dbReference>
<dbReference type="InterPro" id="IPR003661">
    <property type="entry name" value="HisK_dim/P_dom"/>
</dbReference>
<evidence type="ECO:0000256" key="3">
    <source>
        <dbReference type="ARBA" id="ARBA00012438"/>
    </source>
</evidence>
<dbReference type="InterPro" id="IPR036890">
    <property type="entry name" value="HATPase_C_sf"/>
</dbReference>
<evidence type="ECO:0000313" key="13">
    <source>
        <dbReference type="EMBL" id="SPB14570.1"/>
    </source>
</evidence>
<dbReference type="Proteomes" id="UP000238169">
    <property type="component" value="Unassembled WGS sequence"/>
</dbReference>
<keyword evidence="5 9" id="KW-0597">Phosphoprotein</keyword>
<feature type="transmembrane region" description="Helical" evidence="10">
    <location>
        <begin position="305"/>
        <end position="323"/>
    </location>
</feature>
<feature type="transmembrane region" description="Helical" evidence="10">
    <location>
        <begin position="226"/>
        <end position="245"/>
    </location>
</feature>
<comment type="subcellular location">
    <subcellularLocation>
        <location evidence="2">Cell membrane</location>
        <topology evidence="2">Multi-pass membrane protein</topology>
    </subcellularLocation>
</comment>
<dbReference type="Pfam" id="PF05231">
    <property type="entry name" value="MASE1"/>
    <property type="match status" value="1"/>
</dbReference>
<evidence type="ECO:0000256" key="2">
    <source>
        <dbReference type="ARBA" id="ARBA00004651"/>
    </source>
</evidence>
<dbReference type="Gene3D" id="3.30.565.10">
    <property type="entry name" value="Histidine kinase-like ATPase, C-terminal domain"/>
    <property type="match status" value="1"/>
</dbReference>
<dbReference type="GO" id="GO:0000155">
    <property type="term" value="F:phosphorelay sensor kinase activity"/>
    <property type="evidence" value="ECO:0007669"/>
    <property type="project" value="InterPro"/>
</dbReference>
<evidence type="ECO:0000256" key="10">
    <source>
        <dbReference type="SAM" id="Phobius"/>
    </source>
</evidence>
<dbReference type="Pfam" id="PF02518">
    <property type="entry name" value="HATPase_c"/>
    <property type="match status" value="1"/>
</dbReference>
<evidence type="ECO:0000256" key="7">
    <source>
        <dbReference type="ARBA" id="ARBA00022989"/>
    </source>
</evidence>
<keyword evidence="6 10" id="KW-0812">Transmembrane</keyword>
<dbReference type="PANTHER" id="PTHR43065:SF42">
    <property type="entry name" value="TWO-COMPONENT SENSOR PPRA"/>
    <property type="match status" value="1"/>
</dbReference>
<feature type="transmembrane region" description="Helical" evidence="10">
    <location>
        <begin position="142"/>
        <end position="165"/>
    </location>
</feature>
<keyword evidence="14" id="KW-1185">Reference proteome</keyword>
<feature type="transmembrane region" description="Helical" evidence="10">
    <location>
        <begin position="276"/>
        <end position="293"/>
    </location>
</feature>
<comment type="catalytic activity">
    <reaction evidence="1">
        <text>ATP + protein L-histidine = ADP + protein N-phospho-L-histidine.</text>
        <dbReference type="EC" id="2.7.13.3"/>
    </reaction>
</comment>
<dbReference type="EMBL" id="OGTP01000004">
    <property type="protein sequence ID" value="SPB14570.1"/>
    <property type="molecule type" value="Genomic_DNA"/>
</dbReference>
<keyword evidence="13" id="KW-0808">Transferase</keyword>
<evidence type="ECO:0000259" key="11">
    <source>
        <dbReference type="PROSITE" id="PS50109"/>
    </source>
</evidence>
<dbReference type="PANTHER" id="PTHR43065">
    <property type="entry name" value="SENSOR HISTIDINE KINASE"/>
    <property type="match status" value="1"/>
</dbReference>
<gene>
    <name evidence="13" type="ORF">NOV72_01813</name>
</gene>
<protein>
    <recommendedName>
        <fullName evidence="3">histidine kinase</fullName>
        <ecNumber evidence="3">2.7.13.3</ecNumber>
    </recommendedName>
</protein>
<reference evidence="14" key="1">
    <citation type="submission" date="2018-01" db="EMBL/GenBank/DDBJ databases">
        <authorList>
            <person name="Peeters C."/>
        </authorList>
    </citation>
    <scope>NUCLEOTIDE SEQUENCE [LARGE SCALE GENOMIC DNA]</scope>
</reference>
<feature type="transmembrane region" description="Helical" evidence="10">
    <location>
        <begin position="177"/>
        <end position="198"/>
    </location>
</feature>
<dbReference type="PROSITE" id="PS50110">
    <property type="entry name" value="RESPONSE_REGULATORY"/>
    <property type="match status" value="1"/>
</dbReference>
<evidence type="ECO:0000256" key="6">
    <source>
        <dbReference type="ARBA" id="ARBA00022692"/>
    </source>
</evidence>
<evidence type="ECO:0000256" key="5">
    <source>
        <dbReference type="ARBA" id="ARBA00022553"/>
    </source>
</evidence>
<dbReference type="CDD" id="cd00082">
    <property type="entry name" value="HisKA"/>
    <property type="match status" value="1"/>
</dbReference>
<evidence type="ECO:0000256" key="4">
    <source>
        <dbReference type="ARBA" id="ARBA00022475"/>
    </source>
</evidence>
<dbReference type="InterPro" id="IPR005467">
    <property type="entry name" value="His_kinase_dom"/>
</dbReference>